<feature type="domain" description="Phage tail collar" evidence="1">
    <location>
        <begin position="7"/>
        <end position="62"/>
    </location>
</feature>
<evidence type="ECO:0000313" key="2">
    <source>
        <dbReference type="EMBL" id="PZF74453.1"/>
    </source>
</evidence>
<dbReference type="InterPro" id="IPR037053">
    <property type="entry name" value="Phage_tail_collar_dom_sf"/>
</dbReference>
<protein>
    <submittedName>
        <fullName evidence="2">Phage tail protein</fullName>
    </submittedName>
</protein>
<accession>A0A2W2C2W2</accession>
<dbReference type="Pfam" id="PF07484">
    <property type="entry name" value="Collar"/>
    <property type="match status" value="1"/>
</dbReference>
<comment type="caution">
    <text evidence="2">The sequence shown here is derived from an EMBL/GenBank/DDBJ whole genome shotgun (WGS) entry which is preliminary data.</text>
</comment>
<dbReference type="RefSeq" id="WP_110997291.1">
    <property type="nucleotide sequence ID" value="NZ_QKTW01000003.1"/>
</dbReference>
<dbReference type="InterPro" id="IPR011083">
    <property type="entry name" value="Phage_tail_collar_dom"/>
</dbReference>
<evidence type="ECO:0000313" key="3">
    <source>
        <dbReference type="Proteomes" id="UP000248745"/>
    </source>
</evidence>
<reference evidence="2 3" key="1">
    <citation type="submission" date="2018-06" db="EMBL/GenBank/DDBJ databases">
        <title>Mucibacter soli gen. nov., sp. nov., a new member of the family Chitinophagaceae producing mucin.</title>
        <authorList>
            <person name="Kim M.-K."/>
            <person name="Park S."/>
            <person name="Kim T.-S."/>
            <person name="Joung Y."/>
            <person name="Han J.-H."/>
            <person name="Kim S.B."/>
        </authorList>
    </citation>
    <scope>NUCLEOTIDE SEQUENCE [LARGE SCALE GENOMIC DNA]</scope>
    <source>
        <strain evidence="2 3">R1-15</strain>
    </source>
</reference>
<dbReference type="Proteomes" id="UP000248745">
    <property type="component" value="Unassembled WGS sequence"/>
</dbReference>
<dbReference type="SUPFAM" id="SSF88874">
    <property type="entry name" value="Receptor-binding domain of short tail fibre protein gp12"/>
    <property type="match status" value="1"/>
</dbReference>
<name>A0A2W2C2W2_9BACT</name>
<dbReference type="OrthoDB" id="9810174at2"/>
<keyword evidence="3" id="KW-1185">Reference proteome</keyword>
<gene>
    <name evidence="2" type="ORF">DN068_02410</name>
</gene>
<dbReference type="AlphaFoldDB" id="A0A2W2C2W2"/>
<proteinExistence type="predicted"/>
<dbReference type="Gene3D" id="3.90.1340.10">
    <property type="entry name" value="Phage tail collar domain"/>
    <property type="match status" value="1"/>
</dbReference>
<organism evidence="2 3">
    <name type="scientific">Taibaiella soli</name>
    <dbReference type="NCBI Taxonomy" id="1649169"/>
    <lineage>
        <taxon>Bacteria</taxon>
        <taxon>Pseudomonadati</taxon>
        <taxon>Bacteroidota</taxon>
        <taxon>Chitinophagia</taxon>
        <taxon>Chitinophagales</taxon>
        <taxon>Chitinophagaceae</taxon>
        <taxon>Taibaiella</taxon>
    </lineage>
</organism>
<evidence type="ECO:0000259" key="1">
    <source>
        <dbReference type="Pfam" id="PF07484"/>
    </source>
</evidence>
<dbReference type="EMBL" id="QKTW01000003">
    <property type="protein sequence ID" value="PZF74453.1"/>
    <property type="molecule type" value="Genomic_DNA"/>
</dbReference>
<sequence length="177" mass="18690">MDNVYVGEIRIFSMGFAPKGWALCNGQLLSIQQNQALFSLLGTTYGGNGTTTFQLPDMRGRVALNSGRAQSGTIYNLGENAGTENVTLQINNLPMHNHVVAAITTPGTIGNPVGGFFANSQDATFNGVPVYVPSGQNVIMNPGAITNTGGNQPHNNMQPSLVTNFCIALQGVYPSRS</sequence>